<evidence type="ECO:0000256" key="2">
    <source>
        <dbReference type="ARBA" id="ARBA00022475"/>
    </source>
</evidence>
<evidence type="ECO:0000313" key="10">
    <source>
        <dbReference type="Proteomes" id="UP001458880"/>
    </source>
</evidence>
<evidence type="ECO:0000256" key="5">
    <source>
        <dbReference type="ARBA" id="ARBA00023136"/>
    </source>
</evidence>
<comment type="caution">
    <text evidence="8">Lacks conserved residue(s) required for the propagation of feature annotation.</text>
</comment>
<evidence type="ECO:0000256" key="4">
    <source>
        <dbReference type="ARBA" id="ARBA00022989"/>
    </source>
</evidence>
<proteinExistence type="inferred from homology"/>
<keyword evidence="7 8" id="KW-0807">Transducer</keyword>
<comment type="caution">
    <text evidence="9">The sequence shown here is derived from an EMBL/GenBank/DDBJ whole genome shotgun (WGS) entry which is preliminary data.</text>
</comment>
<feature type="transmembrane region" description="Helical" evidence="8">
    <location>
        <begin position="229"/>
        <end position="249"/>
    </location>
</feature>
<comment type="function">
    <text evidence="8">Gustatory receptor which mediates acceptance or avoidance behavior, depending on its substrates.</text>
</comment>
<feature type="transmembrane region" description="Helical" evidence="8">
    <location>
        <begin position="315"/>
        <end position="336"/>
    </location>
</feature>
<feature type="transmembrane region" description="Helical" evidence="8">
    <location>
        <begin position="189"/>
        <end position="209"/>
    </location>
</feature>
<organism evidence="9 10">
    <name type="scientific">Popillia japonica</name>
    <name type="common">Japanese beetle</name>
    <dbReference type="NCBI Taxonomy" id="7064"/>
    <lineage>
        <taxon>Eukaryota</taxon>
        <taxon>Metazoa</taxon>
        <taxon>Ecdysozoa</taxon>
        <taxon>Arthropoda</taxon>
        <taxon>Hexapoda</taxon>
        <taxon>Insecta</taxon>
        <taxon>Pterygota</taxon>
        <taxon>Neoptera</taxon>
        <taxon>Endopterygota</taxon>
        <taxon>Coleoptera</taxon>
        <taxon>Polyphaga</taxon>
        <taxon>Scarabaeiformia</taxon>
        <taxon>Scarabaeidae</taxon>
        <taxon>Rutelinae</taxon>
        <taxon>Popillia</taxon>
    </lineage>
</organism>
<evidence type="ECO:0000256" key="6">
    <source>
        <dbReference type="ARBA" id="ARBA00023170"/>
    </source>
</evidence>
<dbReference type="EMBL" id="JASPKY010000230">
    <property type="protein sequence ID" value="KAK9718238.1"/>
    <property type="molecule type" value="Genomic_DNA"/>
</dbReference>
<dbReference type="Proteomes" id="UP001458880">
    <property type="component" value="Unassembled WGS sequence"/>
</dbReference>
<keyword evidence="4 8" id="KW-1133">Transmembrane helix</keyword>
<feature type="transmembrane region" description="Helical" evidence="8">
    <location>
        <begin position="113"/>
        <end position="130"/>
    </location>
</feature>
<keyword evidence="6 8" id="KW-0675">Receptor</keyword>
<feature type="transmembrane region" description="Helical" evidence="8">
    <location>
        <begin position="72"/>
        <end position="93"/>
    </location>
</feature>
<dbReference type="GO" id="GO:0005886">
    <property type="term" value="C:plasma membrane"/>
    <property type="evidence" value="ECO:0007669"/>
    <property type="project" value="UniProtKB-SubCell"/>
</dbReference>
<dbReference type="PANTHER" id="PTHR21143:SF104">
    <property type="entry name" value="GUSTATORY RECEPTOR 8A-RELATED"/>
    <property type="match status" value="1"/>
</dbReference>
<protein>
    <recommendedName>
        <fullName evidence="8">Gustatory receptor</fullName>
    </recommendedName>
</protein>
<evidence type="ECO:0000256" key="1">
    <source>
        <dbReference type="ARBA" id="ARBA00004651"/>
    </source>
</evidence>
<dbReference type="InterPro" id="IPR013604">
    <property type="entry name" value="7TM_chemorcpt"/>
</dbReference>
<dbReference type="GO" id="GO:0008049">
    <property type="term" value="P:male courtship behavior"/>
    <property type="evidence" value="ECO:0007669"/>
    <property type="project" value="TreeGrafter"/>
</dbReference>
<keyword evidence="10" id="KW-1185">Reference proteome</keyword>
<name>A0AAW1KFV8_POPJA</name>
<comment type="subcellular location">
    <subcellularLocation>
        <location evidence="1 8">Cell membrane</location>
        <topology evidence="1 8">Multi-pass membrane protein</topology>
    </subcellularLocation>
</comment>
<keyword evidence="3 8" id="KW-0812">Transmembrane</keyword>
<evidence type="ECO:0000256" key="7">
    <source>
        <dbReference type="ARBA" id="ARBA00023224"/>
    </source>
</evidence>
<accession>A0AAW1KFV8</accession>
<dbReference type="GO" id="GO:0043025">
    <property type="term" value="C:neuronal cell body"/>
    <property type="evidence" value="ECO:0007669"/>
    <property type="project" value="TreeGrafter"/>
</dbReference>
<keyword evidence="2 8" id="KW-1003">Cell membrane</keyword>
<feature type="transmembrane region" description="Helical" evidence="8">
    <location>
        <begin position="394"/>
        <end position="418"/>
    </location>
</feature>
<evidence type="ECO:0000313" key="9">
    <source>
        <dbReference type="EMBL" id="KAK9718238.1"/>
    </source>
</evidence>
<dbReference type="GO" id="GO:0050909">
    <property type="term" value="P:sensory perception of taste"/>
    <property type="evidence" value="ECO:0007669"/>
    <property type="project" value="InterPro"/>
</dbReference>
<reference evidence="9 10" key="1">
    <citation type="journal article" date="2024" name="BMC Genomics">
        <title>De novo assembly and annotation of Popillia japonica's genome with initial clues to its potential as an invasive pest.</title>
        <authorList>
            <person name="Cucini C."/>
            <person name="Boschi S."/>
            <person name="Funari R."/>
            <person name="Cardaioli E."/>
            <person name="Iannotti N."/>
            <person name="Marturano G."/>
            <person name="Paoli F."/>
            <person name="Bruttini M."/>
            <person name="Carapelli A."/>
            <person name="Frati F."/>
            <person name="Nardi F."/>
        </authorList>
    </citation>
    <scope>NUCLEOTIDE SEQUENCE [LARGE SCALE GENOMIC DNA]</scope>
    <source>
        <strain evidence="9">DMR45628</strain>
    </source>
</reference>
<evidence type="ECO:0000256" key="3">
    <source>
        <dbReference type="ARBA" id="ARBA00022692"/>
    </source>
</evidence>
<dbReference type="GO" id="GO:0007165">
    <property type="term" value="P:signal transduction"/>
    <property type="evidence" value="ECO:0007669"/>
    <property type="project" value="UniProtKB-KW"/>
</dbReference>
<dbReference type="AlphaFoldDB" id="A0AAW1KFV8"/>
<dbReference type="GO" id="GO:0007635">
    <property type="term" value="P:chemosensory behavior"/>
    <property type="evidence" value="ECO:0007669"/>
    <property type="project" value="TreeGrafter"/>
</dbReference>
<sequence>MERFNGSVNATTRTIVIGTLNTVVDVVCNVVITLPALVLSKSFKNDIVADIEAFDLLLAKYTETDSNSKHTYLNLMVVNNVFFAIILCNSLSQCFTENMEFSKKVFVYYIFDHFYRLRISVLVFCMYYMLKDFYSKIISINALLKNAFKQYHHPNSARHRQLTSLRDVVRNVSEMHAKFIQIINYINQLFGWQMLLVFLNYVTLFTTAYESGLRIATLQYKTKHSQTSVWLTFSMIYSLIGAVLLTSICTKVSKEAYKTADIAYFYYYKLKIGEDATGQVVLAADMHALIPLFMIDYEIGLRIVLSKLEDPHYRYSFWVYSNMIYTMYGGLLLASICDRISKEANRTAELTYFYYYDLRISESTVGQTVLVMDMITLIRQTQCSRTTFSAAGFFPVNLPTVFILMNLIVSYLIVIVQFE</sequence>
<dbReference type="GO" id="GO:0030424">
    <property type="term" value="C:axon"/>
    <property type="evidence" value="ECO:0007669"/>
    <property type="project" value="TreeGrafter"/>
</dbReference>
<keyword evidence="5 8" id="KW-0472">Membrane</keyword>
<dbReference type="PANTHER" id="PTHR21143">
    <property type="entry name" value="INVERTEBRATE GUSTATORY RECEPTOR"/>
    <property type="match status" value="1"/>
</dbReference>
<dbReference type="GO" id="GO:0030425">
    <property type="term" value="C:dendrite"/>
    <property type="evidence" value="ECO:0007669"/>
    <property type="project" value="TreeGrafter"/>
</dbReference>
<dbReference type="Pfam" id="PF08395">
    <property type="entry name" value="7tm_7"/>
    <property type="match status" value="2"/>
</dbReference>
<comment type="similarity">
    <text evidence="8">Belongs to the insect chemoreceptor superfamily. Gustatory receptor (GR) family.</text>
</comment>
<gene>
    <name evidence="9" type="ORF">QE152_g23274</name>
</gene>
<evidence type="ECO:0000256" key="8">
    <source>
        <dbReference type="RuleBase" id="RU363108"/>
    </source>
</evidence>